<reference evidence="3" key="1">
    <citation type="journal article" date="2019" name="Int. J. Syst. Evol. Microbiol.">
        <title>The Global Catalogue of Microorganisms (GCM) 10K type strain sequencing project: providing services to taxonomists for standard genome sequencing and annotation.</title>
        <authorList>
            <consortium name="The Broad Institute Genomics Platform"/>
            <consortium name="The Broad Institute Genome Sequencing Center for Infectious Disease"/>
            <person name="Wu L."/>
            <person name="Ma J."/>
        </authorList>
    </citation>
    <scope>NUCLEOTIDE SEQUENCE [LARGE SCALE GENOMIC DNA]</scope>
    <source>
        <strain evidence="3">KCTC 33842</strain>
    </source>
</reference>
<organism evidence="2 3">
    <name type="scientific">Deinococcus taklimakanensis</name>
    <dbReference type="NCBI Taxonomy" id="536443"/>
    <lineage>
        <taxon>Bacteria</taxon>
        <taxon>Thermotogati</taxon>
        <taxon>Deinococcota</taxon>
        <taxon>Deinococci</taxon>
        <taxon>Deinococcales</taxon>
        <taxon>Deinococcaceae</taxon>
        <taxon>Deinococcus</taxon>
    </lineage>
</organism>
<dbReference type="Proteomes" id="UP001597475">
    <property type="component" value="Unassembled WGS sequence"/>
</dbReference>
<evidence type="ECO:0000259" key="1">
    <source>
        <dbReference type="Pfam" id="PF13539"/>
    </source>
</evidence>
<dbReference type="EC" id="3.4.-.-" evidence="2"/>
<sequence length="249" mass="27447">MSTFDFAAAIAARPGGATRAQLVAAFGDPTVHATRTGGGKFEPAAAFRSRLVKIPIGDLPGFPAYADPTVKITGVTLHEVVAPVFLATWAELRKRNLHKRLRTYDGAVTFRHMLWDYTRPVSLHAYGSAVDFDARWNGYGIPAAQMEMDRDVVQTFCECGWHWGGFWNPTDGMHIQWTNPLPGVPVPDYQDAMARKTVQIVKPELPAPAPQPVLLIPDGQGSWENVAGQKVERSFSVINATDPLRIWAR</sequence>
<comment type="caution">
    <text evidence="2">The sequence shown here is derived from an EMBL/GenBank/DDBJ whole genome shotgun (WGS) entry which is preliminary data.</text>
</comment>
<dbReference type="Pfam" id="PF13539">
    <property type="entry name" value="Peptidase_M15_4"/>
    <property type="match status" value="1"/>
</dbReference>
<dbReference type="RefSeq" id="WP_386846023.1">
    <property type="nucleotide sequence ID" value="NZ_JBHUMK010000052.1"/>
</dbReference>
<name>A0ABW5P4K4_9DEIO</name>
<dbReference type="Gene3D" id="3.30.1380.10">
    <property type="match status" value="1"/>
</dbReference>
<dbReference type="InterPro" id="IPR009045">
    <property type="entry name" value="Zn_M74/Hedgehog-like"/>
</dbReference>
<protein>
    <submittedName>
        <fullName evidence="2">M15 family metallopeptidase</fullName>
        <ecNumber evidence="2">3.4.-.-</ecNumber>
    </submittedName>
</protein>
<accession>A0ABW5P4K4</accession>
<dbReference type="InterPro" id="IPR039561">
    <property type="entry name" value="Peptidase_M15C"/>
</dbReference>
<proteinExistence type="predicted"/>
<keyword evidence="2" id="KW-0378">Hydrolase</keyword>
<dbReference type="SUPFAM" id="SSF55166">
    <property type="entry name" value="Hedgehog/DD-peptidase"/>
    <property type="match status" value="1"/>
</dbReference>
<feature type="domain" description="Peptidase M15C" evidence="1">
    <location>
        <begin position="119"/>
        <end position="177"/>
    </location>
</feature>
<evidence type="ECO:0000313" key="2">
    <source>
        <dbReference type="EMBL" id="MFD2610110.1"/>
    </source>
</evidence>
<keyword evidence="3" id="KW-1185">Reference proteome</keyword>
<evidence type="ECO:0000313" key="3">
    <source>
        <dbReference type="Proteomes" id="UP001597475"/>
    </source>
</evidence>
<dbReference type="EMBL" id="JBHUMK010000052">
    <property type="protein sequence ID" value="MFD2610110.1"/>
    <property type="molecule type" value="Genomic_DNA"/>
</dbReference>
<gene>
    <name evidence="2" type="ORF">ACFSR9_11775</name>
</gene>
<dbReference type="GO" id="GO:0016787">
    <property type="term" value="F:hydrolase activity"/>
    <property type="evidence" value="ECO:0007669"/>
    <property type="project" value="UniProtKB-KW"/>
</dbReference>